<dbReference type="Gene3D" id="3.80.10.10">
    <property type="entry name" value="Ribonuclease Inhibitor"/>
    <property type="match status" value="1"/>
</dbReference>
<reference evidence="3" key="1">
    <citation type="submission" date="2021-06" db="EMBL/GenBank/DDBJ databases">
        <authorList>
            <person name="Kallberg Y."/>
            <person name="Tangrot J."/>
            <person name="Rosling A."/>
        </authorList>
    </citation>
    <scope>NUCLEOTIDE SEQUENCE</scope>
    <source>
        <strain evidence="3">MT106</strain>
    </source>
</reference>
<feature type="coiled-coil region" evidence="1">
    <location>
        <begin position="394"/>
        <end position="428"/>
    </location>
</feature>
<gene>
    <name evidence="3" type="ORF">AGERDE_LOCUS4242</name>
</gene>
<keyword evidence="4" id="KW-1185">Reference proteome</keyword>
<dbReference type="AlphaFoldDB" id="A0A9N8ZM95"/>
<dbReference type="SUPFAM" id="SSF52047">
    <property type="entry name" value="RNI-like"/>
    <property type="match status" value="1"/>
</dbReference>
<dbReference type="Proteomes" id="UP000789831">
    <property type="component" value="Unassembled WGS sequence"/>
</dbReference>
<feature type="region of interest" description="Disordered" evidence="2">
    <location>
        <begin position="176"/>
        <end position="215"/>
    </location>
</feature>
<dbReference type="OrthoDB" id="120976at2759"/>
<evidence type="ECO:0000313" key="3">
    <source>
        <dbReference type="EMBL" id="CAG8500917.1"/>
    </source>
</evidence>
<evidence type="ECO:0000313" key="4">
    <source>
        <dbReference type="Proteomes" id="UP000789831"/>
    </source>
</evidence>
<name>A0A9N8ZM95_9GLOM</name>
<evidence type="ECO:0000256" key="2">
    <source>
        <dbReference type="SAM" id="MobiDB-lite"/>
    </source>
</evidence>
<evidence type="ECO:0000256" key="1">
    <source>
        <dbReference type="SAM" id="Coils"/>
    </source>
</evidence>
<protein>
    <submittedName>
        <fullName evidence="3">5474_t:CDS:1</fullName>
    </submittedName>
</protein>
<dbReference type="EMBL" id="CAJVPL010000471">
    <property type="protein sequence ID" value="CAG8500917.1"/>
    <property type="molecule type" value="Genomic_DNA"/>
</dbReference>
<feature type="region of interest" description="Disordered" evidence="2">
    <location>
        <begin position="1"/>
        <end position="32"/>
    </location>
</feature>
<sequence>MDSNKGTSPPPLPRMRRTFHQHPSSRPQQPLTIQDRELDRAERRTQAFSSLAQELERAEPSIPTVYVPQNKTESLLKTINNTRRGKDNKFEGMDLGSELYRAERKTQQLRKTSFDELVTQETTYQFANKPSSYMFDKSENIVANVENINLEFNQVKSKSRISLGKKDSRLSFENLKVKADDDRTPKKRTTTRKSSRSGTPSKHHTPSKTKTPKIRTPLVDKSNTQFSVINENDISHYLENYKKSPTIEETKEFSEITPDSKSAEPENPGNPNLQFEDTPLTSFLVKESPLFKNIDSSDLASFSTPKQGEFSEDSNSTIKASSTRVSNVASVEYTPTPQLLTNESPVSEFTSSVLSDINNKIRELDEIVQETPPTIKGVIIPFVPLNPSTTPSKRMRVEDERDYYQKRLRQLEEEVQQAKYVANHFKQLLNGPIYLNDAKSIRKLMSRIGKYKSAQVKEQLVKDEGDETGLPESVEIVYLWLERNGYLDQYMLPEFRAVEAVATMELTPTFERMKESIREKLTAENSNADTSKEFENRKIQNVCAILSIFSQPNSFQSLKWLKLSDMSISDSYLIHLHTLQSLEQLYLDNTSTSDEGIANLVALKSTLKQLDLANNIRITDRSFYNLRYFEVIEQLALEGTSTTMDGLRTFVRESRSKNLHQLTVPQECRDYLNHRHLLYCIAPKQQNSNRIPFIIDPRRVVLLSMATLKLQLAFHYEINPNICITGGKVELADRLREILERRRDDGKVLQLVGGRDF</sequence>
<dbReference type="InterPro" id="IPR032675">
    <property type="entry name" value="LRR_dom_sf"/>
</dbReference>
<feature type="compositionally biased region" description="Polar residues" evidence="2">
    <location>
        <begin position="21"/>
        <end position="32"/>
    </location>
</feature>
<organism evidence="3 4">
    <name type="scientific">Ambispora gerdemannii</name>
    <dbReference type="NCBI Taxonomy" id="144530"/>
    <lineage>
        <taxon>Eukaryota</taxon>
        <taxon>Fungi</taxon>
        <taxon>Fungi incertae sedis</taxon>
        <taxon>Mucoromycota</taxon>
        <taxon>Glomeromycotina</taxon>
        <taxon>Glomeromycetes</taxon>
        <taxon>Archaeosporales</taxon>
        <taxon>Ambisporaceae</taxon>
        <taxon>Ambispora</taxon>
    </lineage>
</organism>
<keyword evidence="1" id="KW-0175">Coiled coil</keyword>
<feature type="region of interest" description="Disordered" evidence="2">
    <location>
        <begin position="246"/>
        <end position="272"/>
    </location>
</feature>
<comment type="caution">
    <text evidence="3">The sequence shown here is derived from an EMBL/GenBank/DDBJ whole genome shotgun (WGS) entry which is preliminary data.</text>
</comment>
<accession>A0A9N8ZM95</accession>
<proteinExistence type="predicted"/>
<feature type="compositionally biased region" description="Basic residues" evidence="2">
    <location>
        <begin position="185"/>
        <end position="213"/>
    </location>
</feature>